<dbReference type="InterPro" id="IPR039391">
    <property type="entry name" value="Phytocyanin-like"/>
</dbReference>
<evidence type="ECO:0000256" key="4">
    <source>
        <dbReference type="SAM" id="Phobius"/>
    </source>
</evidence>
<keyword evidence="4" id="KW-0812">Transmembrane</keyword>
<feature type="compositionally biased region" description="Low complexity" evidence="3">
    <location>
        <begin position="255"/>
        <end position="282"/>
    </location>
</feature>
<dbReference type="GO" id="GO:0009055">
    <property type="term" value="F:electron transfer activity"/>
    <property type="evidence" value="ECO:0007669"/>
    <property type="project" value="InterPro"/>
</dbReference>
<evidence type="ECO:0000259" key="6">
    <source>
        <dbReference type="PROSITE" id="PS51485"/>
    </source>
</evidence>
<evidence type="ECO:0000313" key="8">
    <source>
        <dbReference type="Proteomes" id="UP000222542"/>
    </source>
</evidence>
<keyword evidence="4" id="KW-1133">Transmembrane helix</keyword>
<feature type="compositionally biased region" description="Pro residues" evidence="3">
    <location>
        <begin position="124"/>
        <end position="186"/>
    </location>
</feature>
<feature type="compositionally biased region" description="Low complexity" evidence="3">
    <location>
        <begin position="201"/>
        <end position="220"/>
    </location>
</feature>
<dbReference type="EMBL" id="AYRZ02000007">
    <property type="protein sequence ID" value="PHT76490.1"/>
    <property type="molecule type" value="Genomic_DNA"/>
</dbReference>
<reference evidence="7 8" key="1">
    <citation type="journal article" date="2014" name="Nat. Genet.">
        <title>Genome sequence of the hot pepper provides insights into the evolution of pungency in Capsicum species.</title>
        <authorList>
            <person name="Kim S."/>
            <person name="Park M."/>
            <person name="Yeom S.I."/>
            <person name="Kim Y.M."/>
            <person name="Lee J.M."/>
            <person name="Lee H.A."/>
            <person name="Seo E."/>
            <person name="Choi J."/>
            <person name="Cheong K."/>
            <person name="Kim K.T."/>
            <person name="Jung K."/>
            <person name="Lee G.W."/>
            <person name="Oh S.K."/>
            <person name="Bae C."/>
            <person name="Kim S.B."/>
            <person name="Lee H.Y."/>
            <person name="Kim S.Y."/>
            <person name="Kim M.S."/>
            <person name="Kang B.C."/>
            <person name="Jo Y.D."/>
            <person name="Yang H.B."/>
            <person name="Jeong H.J."/>
            <person name="Kang W.H."/>
            <person name="Kwon J.K."/>
            <person name="Shin C."/>
            <person name="Lim J.Y."/>
            <person name="Park J.H."/>
            <person name="Huh J.H."/>
            <person name="Kim J.S."/>
            <person name="Kim B.D."/>
            <person name="Cohen O."/>
            <person name="Paran I."/>
            <person name="Suh M.C."/>
            <person name="Lee S.B."/>
            <person name="Kim Y.K."/>
            <person name="Shin Y."/>
            <person name="Noh S.J."/>
            <person name="Park J."/>
            <person name="Seo Y.S."/>
            <person name="Kwon S.Y."/>
            <person name="Kim H.A."/>
            <person name="Park J.M."/>
            <person name="Kim H.J."/>
            <person name="Choi S.B."/>
            <person name="Bosland P.W."/>
            <person name="Reeves G."/>
            <person name="Jo S.H."/>
            <person name="Lee B.W."/>
            <person name="Cho H.T."/>
            <person name="Choi H.S."/>
            <person name="Lee M.S."/>
            <person name="Yu Y."/>
            <person name="Do Choi Y."/>
            <person name="Park B.S."/>
            <person name="van Deynze A."/>
            <person name="Ashrafi H."/>
            <person name="Hill T."/>
            <person name="Kim W.T."/>
            <person name="Pai H.S."/>
            <person name="Ahn H.K."/>
            <person name="Yeam I."/>
            <person name="Giovannoni J.J."/>
            <person name="Rose J.K."/>
            <person name="Sorensen I."/>
            <person name="Lee S.J."/>
            <person name="Kim R.W."/>
            <person name="Choi I.Y."/>
            <person name="Choi B.S."/>
            <person name="Lim J.S."/>
            <person name="Lee Y.H."/>
            <person name="Choi D."/>
        </authorList>
    </citation>
    <scope>NUCLEOTIDE SEQUENCE [LARGE SCALE GENOMIC DNA]</scope>
    <source>
        <strain evidence="8">cv. CM334</strain>
    </source>
</reference>
<accession>A0A2G2Z389</accession>
<comment type="caution">
    <text evidence="7">The sequence shown here is derived from an EMBL/GenBank/DDBJ whole genome shotgun (WGS) entry which is preliminary data.</text>
</comment>
<evidence type="ECO:0000256" key="2">
    <source>
        <dbReference type="ARBA" id="ARBA00023180"/>
    </source>
</evidence>
<feature type="region of interest" description="Disordered" evidence="3">
    <location>
        <begin position="121"/>
        <end position="283"/>
    </location>
</feature>
<keyword evidence="2" id="KW-0325">Glycoprotein</keyword>
<keyword evidence="5" id="KW-0732">Signal</keyword>
<protein>
    <recommendedName>
        <fullName evidence="6">Phytocyanin domain-containing protein</fullName>
    </recommendedName>
</protein>
<name>A0A2G2Z389_CAPAN</name>
<feature type="chain" id="PRO_5013632929" description="Phytocyanin domain-containing protein" evidence="5">
    <location>
        <begin position="23"/>
        <end position="305"/>
    </location>
</feature>
<dbReference type="Gramene" id="PHT76490">
    <property type="protein sequence ID" value="PHT76490"/>
    <property type="gene ID" value="T459_20012"/>
</dbReference>
<evidence type="ECO:0000256" key="1">
    <source>
        <dbReference type="ARBA" id="ARBA00022723"/>
    </source>
</evidence>
<dbReference type="InterPro" id="IPR003245">
    <property type="entry name" value="Phytocyanin_dom"/>
</dbReference>
<evidence type="ECO:0000313" key="7">
    <source>
        <dbReference type="EMBL" id="PHT76490.1"/>
    </source>
</evidence>
<dbReference type="PROSITE" id="PS51485">
    <property type="entry name" value="PHYTOCYANIN"/>
    <property type="match status" value="1"/>
</dbReference>
<evidence type="ECO:0000256" key="3">
    <source>
        <dbReference type="SAM" id="MobiDB-lite"/>
    </source>
</evidence>
<sequence length="305" mass="30615">MAMLRMLMSLAAIAMLVGSAIATNYTVGGPNGGWDQSTDVQAWAASKTFYVGDKLIFSYALSHSVLEVTKDGFESCQITSPIAIYTGGMSVITLATVGKRYFICGTGGHCNVGGMKLEINTLPKPSPPPPTKPATPPTATPTTPPPSTPSSPPPSTPSNPPPSSPMTPPPTPKTPAPSNPTTPPASSPSTTPVASPPSSSPSPKSSSAPSPKQAPKVSPALSPSKSSHAHSPVMPPTGVPTSPSVEAPGLPPTVVPTSPSVEAPGLPPSGASAPTPSSPSSAHKISVVAGSTVGFCFAIMLMFLL</sequence>
<evidence type="ECO:0000256" key="5">
    <source>
        <dbReference type="SAM" id="SignalP"/>
    </source>
</evidence>
<dbReference type="PRINTS" id="PR01217">
    <property type="entry name" value="PRICHEXTENSN"/>
</dbReference>
<dbReference type="PANTHER" id="PTHR33021:SF479">
    <property type="entry name" value="UCLACYANIN-3-LIKE"/>
    <property type="match status" value="1"/>
</dbReference>
<dbReference type="OMA" id="GGHCNVG"/>
<reference evidence="7 8" key="2">
    <citation type="journal article" date="2017" name="Genome Biol.">
        <title>New reference genome sequences of hot pepper reveal the massive evolution of plant disease-resistance genes by retroduplication.</title>
        <authorList>
            <person name="Kim S."/>
            <person name="Park J."/>
            <person name="Yeom S.I."/>
            <person name="Kim Y.M."/>
            <person name="Seo E."/>
            <person name="Kim K.T."/>
            <person name="Kim M.S."/>
            <person name="Lee J.M."/>
            <person name="Cheong K."/>
            <person name="Shin H.S."/>
            <person name="Kim S.B."/>
            <person name="Han K."/>
            <person name="Lee J."/>
            <person name="Park M."/>
            <person name="Lee H.A."/>
            <person name="Lee H.Y."/>
            <person name="Lee Y."/>
            <person name="Oh S."/>
            <person name="Lee J.H."/>
            <person name="Choi E."/>
            <person name="Choi E."/>
            <person name="Lee S.E."/>
            <person name="Jeon J."/>
            <person name="Kim H."/>
            <person name="Choi G."/>
            <person name="Song H."/>
            <person name="Lee J."/>
            <person name="Lee S.C."/>
            <person name="Kwon J.K."/>
            <person name="Lee H.Y."/>
            <person name="Koo N."/>
            <person name="Hong Y."/>
            <person name="Kim R.W."/>
            <person name="Kang W.H."/>
            <person name="Huh J.H."/>
            <person name="Kang B.C."/>
            <person name="Yang T.J."/>
            <person name="Lee Y.H."/>
            <person name="Bennetzen J.L."/>
            <person name="Choi D."/>
        </authorList>
    </citation>
    <scope>NUCLEOTIDE SEQUENCE [LARGE SCALE GENOMIC DNA]</scope>
    <source>
        <strain evidence="8">cv. CM334</strain>
    </source>
</reference>
<keyword evidence="1" id="KW-0479">Metal-binding</keyword>
<feature type="domain" description="Phytocyanin" evidence="6">
    <location>
        <begin position="23"/>
        <end position="123"/>
    </location>
</feature>
<dbReference type="SUPFAM" id="SSF49503">
    <property type="entry name" value="Cupredoxins"/>
    <property type="match status" value="1"/>
</dbReference>
<dbReference type="STRING" id="4072.A0A2G2Z389"/>
<dbReference type="Proteomes" id="UP000222542">
    <property type="component" value="Unassembled WGS sequence"/>
</dbReference>
<dbReference type="InterPro" id="IPR008972">
    <property type="entry name" value="Cupredoxin"/>
</dbReference>
<feature type="signal peptide" evidence="5">
    <location>
        <begin position="1"/>
        <end position="22"/>
    </location>
</feature>
<organism evidence="7 8">
    <name type="scientific">Capsicum annuum</name>
    <name type="common">Capsicum pepper</name>
    <dbReference type="NCBI Taxonomy" id="4072"/>
    <lineage>
        <taxon>Eukaryota</taxon>
        <taxon>Viridiplantae</taxon>
        <taxon>Streptophyta</taxon>
        <taxon>Embryophyta</taxon>
        <taxon>Tracheophyta</taxon>
        <taxon>Spermatophyta</taxon>
        <taxon>Magnoliopsida</taxon>
        <taxon>eudicotyledons</taxon>
        <taxon>Gunneridae</taxon>
        <taxon>Pentapetalae</taxon>
        <taxon>asterids</taxon>
        <taxon>lamiids</taxon>
        <taxon>Solanales</taxon>
        <taxon>Solanaceae</taxon>
        <taxon>Solanoideae</taxon>
        <taxon>Capsiceae</taxon>
        <taxon>Capsicum</taxon>
    </lineage>
</organism>
<dbReference type="PANTHER" id="PTHR33021">
    <property type="entry name" value="BLUE COPPER PROTEIN"/>
    <property type="match status" value="1"/>
</dbReference>
<keyword evidence="8" id="KW-1185">Reference proteome</keyword>
<dbReference type="Gene3D" id="2.60.40.420">
    <property type="entry name" value="Cupredoxins - blue copper proteins"/>
    <property type="match status" value="1"/>
</dbReference>
<gene>
    <name evidence="7" type="ORF">T459_20012</name>
</gene>
<feature type="transmembrane region" description="Helical" evidence="4">
    <location>
        <begin position="285"/>
        <end position="304"/>
    </location>
</feature>
<dbReference type="GO" id="GO:0046872">
    <property type="term" value="F:metal ion binding"/>
    <property type="evidence" value="ECO:0007669"/>
    <property type="project" value="UniProtKB-KW"/>
</dbReference>
<dbReference type="AlphaFoldDB" id="A0A2G2Z389"/>
<dbReference type="GO" id="GO:0005886">
    <property type="term" value="C:plasma membrane"/>
    <property type="evidence" value="ECO:0000318"/>
    <property type="project" value="GO_Central"/>
</dbReference>
<dbReference type="CDD" id="cd04216">
    <property type="entry name" value="Phytocyanin"/>
    <property type="match status" value="1"/>
</dbReference>
<dbReference type="FunFam" id="2.60.40.420:FF:000003">
    <property type="entry name" value="Blue copper"/>
    <property type="match status" value="1"/>
</dbReference>
<dbReference type="Pfam" id="PF02298">
    <property type="entry name" value="Cu_bind_like"/>
    <property type="match status" value="1"/>
</dbReference>
<keyword evidence="4" id="KW-0472">Membrane</keyword>
<proteinExistence type="predicted"/>